<proteinExistence type="predicted"/>
<dbReference type="CDD" id="cd06583">
    <property type="entry name" value="PGRP"/>
    <property type="match status" value="1"/>
</dbReference>
<dbReference type="GO" id="GO:0008745">
    <property type="term" value="F:N-acetylmuramoyl-L-alanine amidase activity"/>
    <property type="evidence" value="ECO:0007669"/>
    <property type="project" value="UniProtKB-EC"/>
</dbReference>
<dbReference type="EMBL" id="JBHLXP010000009">
    <property type="protein sequence ID" value="MFC0050638.1"/>
    <property type="molecule type" value="Genomic_DNA"/>
</dbReference>
<dbReference type="Pfam" id="PF01510">
    <property type="entry name" value="Amidase_2"/>
    <property type="match status" value="1"/>
</dbReference>
<dbReference type="PROSITE" id="PS50911">
    <property type="entry name" value="CHAP"/>
    <property type="match status" value="1"/>
</dbReference>
<dbReference type="InterPro" id="IPR002502">
    <property type="entry name" value="Amidase_domain"/>
</dbReference>
<dbReference type="Gene3D" id="3.90.1720.10">
    <property type="entry name" value="endopeptidase domain like (from Nostoc punctiforme)"/>
    <property type="match status" value="1"/>
</dbReference>
<evidence type="ECO:0000256" key="1">
    <source>
        <dbReference type="ARBA" id="ARBA00001561"/>
    </source>
</evidence>
<reference evidence="7 8" key="1">
    <citation type="submission" date="2024-09" db="EMBL/GenBank/DDBJ databases">
        <authorList>
            <person name="Sun Q."/>
            <person name="Mori K."/>
        </authorList>
    </citation>
    <scope>NUCLEOTIDE SEQUENCE [LARGE SCALE GENOMIC DNA]</scope>
    <source>
        <strain evidence="7 8">KCTC 23315</strain>
    </source>
</reference>
<dbReference type="InterPro" id="IPR057505">
    <property type="entry name" value="SH3b_T_C"/>
</dbReference>
<dbReference type="SMART" id="SM00644">
    <property type="entry name" value="Ami_2"/>
    <property type="match status" value="1"/>
</dbReference>
<dbReference type="InterPro" id="IPR007921">
    <property type="entry name" value="CHAP_dom"/>
</dbReference>
<dbReference type="Proteomes" id="UP001589813">
    <property type="component" value="Unassembled WGS sequence"/>
</dbReference>
<sequence length="574" mass="65875">MAEKWNGVPVRYDLLPIGTRRSGEALHTKNGKPSFAVIHDTGNPNTTAQDNVNYYKNTYNIAWSMVASAHIFVDDKEAIICIPVTEVAWHVMLNTTIDNQWYNADADYAAFGVEACYFTDKKRSLKSLDNAARIMAYLTKFWKINYKNEMPGHQDIQYDKQDPGNLLEACGLGRNTSIFDGYVAKHIDGVKVPKVSNKKAGNKGKNKEKPKSKPSTKDYQSAINYMYSLKGKFVDFDNRWAYQCMDLAVDYVYHITNGKVRMWGNAKDSILNIFPKGWKIVKNTPDYVPPVGAIGVCTYGIYQRYGHIYLVWDNSGGTNTQTVLEQNFDGNADTPAKLRVDNFYGTTHYIVPSFVDEDYDVNKIKTVTTRKATNKYNGKRVPKNLVWSKTPHYIAKADSADVTICKDVKNGYMKKTNLVYKAGYSPFYVYEVREGWARVYSESSNYWVWHERLIITKEYKHNETKDGKKASKQTKEMKKIAKKSKNKLSIGQIPPKKLGWQRKKYFAARSDSFGATILNRHGGKGNYSWNMTNTTYGKGQLFYVYEIIDGWCRVHGPSDNYWVRHERLRITKVY</sequence>
<dbReference type="InterPro" id="IPR051206">
    <property type="entry name" value="NAMLAA_amidase_2"/>
</dbReference>
<dbReference type="RefSeq" id="WP_002439248.1">
    <property type="nucleotide sequence ID" value="NZ_JBHLXP010000009.1"/>
</dbReference>
<dbReference type="InterPro" id="IPR036505">
    <property type="entry name" value="Amidase/PGRP_sf"/>
</dbReference>
<dbReference type="InterPro" id="IPR038765">
    <property type="entry name" value="Papain-like_cys_pep_sf"/>
</dbReference>
<evidence type="ECO:0000259" key="6">
    <source>
        <dbReference type="PROSITE" id="PS50911"/>
    </source>
</evidence>
<evidence type="ECO:0000256" key="4">
    <source>
        <dbReference type="ARBA" id="ARBA00023316"/>
    </source>
</evidence>
<keyword evidence="3 7" id="KW-0378">Hydrolase</keyword>
<dbReference type="Pfam" id="PF05257">
    <property type="entry name" value="CHAP"/>
    <property type="match status" value="1"/>
</dbReference>
<feature type="domain" description="Peptidase C51" evidence="6">
    <location>
        <begin position="219"/>
        <end position="351"/>
    </location>
</feature>
<dbReference type="PANTHER" id="PTHR30417:SF1">
    <property type="entry name" value="N-ACETYLMURAMOYL-L-ALANINE AMIDASE AMID"/>
    <property type="match status" value="1"/>
</dbReference>
<evidence type="ECO:0000313" key="8">
    <source>
        <dbReference type="Proteomes" id="UP001589813"/>
    </source>
</evidence>
<dbReference type="EC" id="3.5.1.28" evidence="2"/>
<keyword evidence="8" id="KW-1185">Reference proteome</keyword>
<feature type="region of interest" description="Disordered" evidence="5">
    <location>
        <begin position="195"/>
        <end position="217"/>
    </location>
</feature>
<organism evidence="7 8">
    <name type="scientific">Rheinheimera tilapiae</name>
    <dbReference type="NCBI Taxonomy" id="875043"/>
    <lineage>
        <taxon>Bacteria</taxon>
        <taxon>Pseudomonadati</taxon>
        <taxon>Pseudomonadota</taxon>
        <taxon>Gammaproteobacteria</taxon>
        <taxon>Chromatiales</taxon>
        <taxon>Chromatiaceae</taxon>
        <taxon>Rheinheimera</taxon>
    </lineage>
</organism>
<evidence type="ECO:0000256" key="2">
    <source>
        <dbReference type="ARBA" id="ARBA00011901"/>
    </source>
</evidence>
<dbReference type="SUPFAM" id="SSF55846">
    <property type="entry name" value="N-acetylmuramoyl-L-alanine amidase-like"/>
    <property type="match status" value="1"/>
</dbReference>
<evidence type="ECO:0000256" key="3">
    <source>
        <dbReference type="ARBA" id="ARBA00022801"/>
    </source>
</evidence>
<comment type="catalytic activity">
    <reaction evidence="1">
        <text>Hydrolyzes the link between N-acetylmuramoyl residues and L-amino acid residues in certain cell-wall glycopeptides.</text>
        <dbReference type="EC" id="3.5.1.28"/>
    </reaction>
</comment>
<dbReference type="Pfam" id="PF24246">
    <property type="entry name" value="SH3b_T"/>
    <property type="match status" value="2"/>
</dbReference>
<dbReference type="Gene3D" id="3.40.80.10">
    <property type="entry name" value="Peptidoglycan recognition protein-like"/>
    <property type="match status" value="1"/>
</dbReference>
<dbReference type="PANTHER" id="PTHR30417">
    <property type="entry name" value="N-ACETYLMURAMOYL-L-ALANINE AMIDASE AMID"/>
    <property type="match status" value="1"/>
</dbReference>
<keyword evidence="4" id="KW-0961">Cell wall biogenesis/degradation</keyword>
<name>A0ABV6BKN1_9GAMM</name>
<protein>
    <recommendedName>
        <fullName evidence="2">N-acetylmuramoyl-L-alanine amidase</fullName>
        <ecNumber evidence="2">3.5.1.28</ecNumber>
    </recommendedName>
</protein>
<comment type="caution">
    <text evidence="7">The sequence shown here is derived from an EMBL/GenBank/DDBJ whole genome shotgun (WGS) entry which is preliminary data.</text>
</comment>
<evidence type="ECO:0000313" key="7">
    <source>
        <dbReference type="EMBL" id="MFC0050638.1"/>
    </source>
</evidence>
<evidence type="ECO:0000256" key="5">
    <source>
        <dbReference type="SAM" id="MobiDB-lite"/>
    </source>
</evidence>
<accession>A0ABV6BKN1</accession>
<dbReference type="SUPFAM" id="SSF54001">
    <property type="entry name" value="Cysteine proteinases"/>
    <property type="match status" value="1"/>
</dbReference>
<gene>
    <name evidence="7" type="ORF">ACFFJP_20345</name>
</gene>